<proteinExistence type="predicted"/>
<gene>
    <name evidence="1" type="ORF">CDL15_Pgr024956</name>
</gene>
<evidence type="ECO:0000313" key="2">
    <source>
        <dbReference type="Proteomes" id="UP000197138"/>
    </source>
</evidence>
<dbReference type="Proteomes" id="UP000197138">
    <property type="component" value="Unassembled WGS sequence"/>
</dbReference>
<comment type="caution">
    <text evidence="1">The sequence shown here is derived from an EMBL/GenBank/DDBJ whole genome shotgun (WGS) entry which is preliminary data.</text>
</comment>
<evidence type="ECO:0000313" key="1">
    <source>
        <dbReference type="EMBL" id="OWM68769.1"/>
    </source>
</evidence>
<name>A0A218W8E7_PUNGR</name>
<dbReference type="EMBL" id="MTKT01004939">
    <property type="protein sequence ID" value="OWM68769.1"/>
    <property type="molecule type" value="Genomic_DNA"/>
</dbReference>
<reference evidence="2" key="1">
    <citation type="journal article" date="2017" name="Plant J.">
        <title>The pomegranate (Punica granatum L.) genome and the genomics of punicalagin biosynthesis.</title>
        <authorList>
            <person name="Qin G."/>
            <person name="Xu C."/>
            <person name="Ming R."/>
            <person name="Tang H."/>
            <person name="Guyot R."/>
            <person name="Kramer E.M."/>
            <person name="Hu Y."/>
            <person name="Yi X."/>
            <person name="Qi Y."/>
            <person name="Xu X."/>
            <person name="Gao Z."/>
            <person name="Pan H."/>
            <person name="Jian J."/>
            <person name="Tian Y."/>
            <person name="Yue Z."/>
            <person name="Xu Y."/>
        </authorList>
    </citation>
    <scope>NUCLEOTIDE SEQUENCE [LARGE SCALE GENOMIC DNA]</scope>
    <source>
        <strain evidence="2">cv. Dabenzi</strain>
    </source>
</reference>
<protein>
    <submittedName>
        <fullName evidence="1">Uncharacterized protein</fullName>
    </submittedName>
</protein>
<dbReference type="Gene3D" id="3.40.50.2000">
    <property type="entry name" value="Glycogen Phosphorylase B"/>
    <property type="match status" value="2"/>
</dbReference>
<organism evidence="1 2">
    <name type="scientific">Punica granatum</name>
    <name type="common">Pomegranate</name>
    <dbReference type="NCBI Taxonomy" id="22663"/>
    <lineage>
        <taxon>Eukaryota</taxon>
        <taxon>Viridiplantae</taxon>
        <taxon>Streptophyta</taxon>
        <taxon>Embryophyta</taxon>
        <taxon>Tracheophyta</taxon>
        <taxon>Spermatophyta</taxon>
        <taxon>Magnoliopsida</taxon>
        <taxon>eudicotyledons</taxon>
        <taxon>Gunneridae</taxon>
        <taxon>Pentapetalae</taxon>
        <taxon>rosids</taxon>
        <taxon>malvids</taxon>
        <taxon>Myrtales</taxon>
        <taxon>Lythraceae</taxon>
        <taxon>Punica</taxon>
    </lineage>
</organism>
<dbReference type="AlphaFoldDB" id="A0A218W8E7"/>
<accession>A0A218W8E7</accession>
<dbReference type="SUPFAM" id="SSF53756">
    <property type="entry name" value="UDP-Glycosyltransferase/glycogen phosphorylase"/>
    <property type="match status" value="1"/>
</dbReference>
<sequence>MEGQLERNGAERAIGTVMTDEKGQVMRQNALALKRDLEASISEGGFTSVSVRELVRLISSFCSC</sequence>